<proteinExistence type="predicted"/>
<dbReference type="RefSeq" id="WP_235226173.1">
    <property type="nucleotide sequence ID" value="NZ_JAKGAQ010000002.1"/>
</dbReference>
<feature type="chain" id="PRO_5047370717" evidence="1">
    <location>
        <begin position="21"/>
        <end position="93"/>
    </location>
</feature>
<evidence type="ECO:0000313" key="3">
    <source>
        <dbReference type="Proteomes" id="UP001200557"/>
    </source>
</evidence>
<accession>A0ABS9CW38</accession>
<keyword evidence="1" id="KW-0732">Signal</keyword>
<feature type="signal peptide" evidence="1">
    <location>
        <begin position="1"/>
        <end position="20"/>
    </location>
</feature>
<comment type="caution">
    <text evidence="2">The sequence shown here is derived from an EMBL/GenBank/DDBJ whole genome shotgun (WGS) entry which is preliminary data.</text>
</comment>
<reference evidence="2 3" key="1">
    <citation type="submission" date="2022-01" db="EMBL/GenBank/DDBJ databases">
        <title>Octadecabacter sp. nov., isolated from a marine alga.</title>
        <authorList>
            <person name="Jin M.S."/>
            <person name="Kim H.M."/>
            <person name="Han D.M."/>
            <person name="Jung J.J."/>
            <person name="Jeon C.O."/>
        </authorList>
    </citation>
    <scope>NUCLEOTIDE SEQUENCE [LARGE SCALE GENOMIC DNA]</scope>
    <source>
        <strain evidence="2 3">G9-8</strain>
    </source>
</reference>
<evidence type="ECO:0000256" key="1">
    <source>
        <dbReference type="SAM" id="SignalP"/>
    </source>
</evidence>
<gene>
    <name evidence="2" type="ORF">L0664_09835</name>
</gene>
<protein>
    <submittedName>
        <fullName evidence="2">Uncharacterized protein</fullName>
    </submittedName>
</protein>
<evidence type="ECO:0000313" key="2">
    <source>
        <dbReference type="EMBL" id="MCF2871363.1"/>
    </source>
</evidence>
<organism evidence="2 3">
    <name type="scientific">Octadecabacter dasysiphoniae</name>
    <dbReference type="NCBI Taxonomy" id="2909341"/>
    <lineage>
        <taxon>Bacteria</taxon>
        <taxon>Pseudomonadati</taxon>
        <taxon>Pseudomonadota</taxon>
        <taxon>Alphaproteobacteria</taxon>
        <taxon>Rhodobacterales</taxon>
        <taxon>Roseobacteraceae</taxon>
        <taxon>Octadecabacter</taxon>
    </lineage>
</organism>
<keyword evidence="3" id="KW-1185">Reference proteome</keyword>
<name>A0ABS9CW38_9RHOB</name>
<sequence length="93" mass="10230">MKRIIPLTLTILVFATGAQAACFADYKAKRDDPLRLHYGVAEIMGACSVDGATAELTPRLAADDWQLLSIEGVFDDAGLEERQDSAGDYYLRY</sequence>
<dbReference type="Proteomes" id="UP001200557">
    <property type="component" value="Unassembled WGS sequence"/>
</dbReference>
<dbReference type="EMBL" id="JAKGAQ010000002">
    <property type="protein sequence ID" value="MCF2871363.1"/>
    <property type="molecule type" value="Genomic_DNA"/>
</dbReference>